<evidence type="ECO:0000256" key="1">
    <source>
        <dbReference type="SAM" id="MobiDB-lite"/>
    </source>
</evidence>
<dbReference type="Proteomes" id="UP000240493">
    <property type="component" value="Unassembled WGS sequence"/>
</dbReference>
<name>A0A2T3ZI67_TRIA4</name>
<organism evidence="2 3">
    <name type="scientific">Trichoderma asperellum (strain ATCC 204424 / CBS 433.97 / NBRC 101777)</name>
    <dbReference type="NCBI Taxonomy" id="1042311"/>
    <lineage>
        <taxon>Eukaryota</taxon>
        <taxon>Fungi</taxon>
        <taxon>Dikarya</taxon>
        <taxon>Ascomycota</taxon>
        <taxon>Pezizomycotina</taxon>
        <taxon>Sordariomycetes</taxon>
        <taxon>Hypocreomycetidae</taxon>
        <taxon>Hypocreales</taxon>
        <taxon>Hypocreaceae</taxon>
        <taxon>Trichoderma</taxon>
    </lineage>
</organism>
<gene>
    <name evidence="2" type="ORF">M441DRAFT_350287</name>
</gene>
<feature type="region of interest" description="Disordered" evidence="1">
    <location>
        <begin position="155"/>
        <end position="177"/>
    </location>
</feature>
<reference evidence="2 3" key="1">
    <citation type="submission" date="2016-07" db="EMBL/GenBank/DDBJ databases">
        <title>Multiple horizontal gene transfer events from other fungi enriched the ability of initially mycotrophic Trichoderma (Ascomycota) to feed on dead plant biomass.</title>
        <authorList>
            <consortium name="DOE Joint Genome Institute"/>
            <person name="Aerts A."/>
            <person name="Atanasova L."/>
            <person name="Chenthamara K."/>
            <person name="Zhang J."/>
            <person name="Grujic M."/>
            <person name="Henrissat B."/>
            <person name="Kuo A."/>
            <person name="Salamov A."/>
            <person name="Lipzen A."/>
            <person name="Labutti K."/>
            <person name="Barry K."/>
            <person name="Miao Y."/>
            <person name="Rahimi M.J."/>
            <person name="Shen Q."/>
            <person name="Grigoriev I.V."/>
            <person name="Kubicek C.P."/>
            <person name="Druzhinina I.S."/>
        </authorList>
    </citation>
    <scope>NUCLEOTIDE SEQUENCE [LARGE SCALE GENOMIC DNA]</scope>
    <source>
        <strain evidence="2 3">CBS 433.97</strain>
    </source>
</reference>
<dbReference type="AlphaFoldDB" id="A0A2T3ZI67"/>
<evidence type="ECO:0000313" key="2">
    <source>
        <dbReference type="EMBL" id="PTB44498.1"/>
    </source>
</evidence>
<dbReference type="EMBL" id="KZ679258">
    <property type="protein sequence ID" value="PTB44498.1"/>
    <property type="molecule type" value="Genomic_DNA"/>
</dbReference>
<accession>A0A2T3ZI67</accession>
<protein>
    <submittedName>
        <fullName evidence="2">Uncharacterized protein</fullName>
    </submittedName>
</protein>
<sequence length="306" mass="33840">MNAKGERSAGETLRCVISSCSRILRGTHLHHPKLRAVVLLIPSLPLLAVPMAWARANKLSRDAKIGISTWALAAAHLNQTAGICQRAPRGIKLQPSTYYVHIHAKLPTSIYRFATAYYRGPLPVAEDREAWTCNTSMYVRVVVVVLANVTRRRHDNPLDSLTAPPNAQHHSKDSEAPISRLIARRRTVMGPLWAGSMPPPPPPRAMEMELSLHIVLFRPTADAVESQTHTNYSPLRVSAADWKPSWPPLTMSFSPIPIKEHGVLACGVVPPSMAERSYPLPMAKPETSTTRYASLEGCQFISYARK</sequence>
<proteinExistence type="predicted"/>
<keyword evidence="3" id="KW-1185">Reference proteome</keyword>
<evidence type="ECO:0000313" key="3">
    <source>
        <dbReference type="Proteomes" id="UP000240493"/>
    </source>
</evidence>